<accession>A0ABT3N4W1</accession>
<comment type="subcellular location">
    <subcellularLocation>
        <location evidence="1">Cell membrane</location>
        <topology evidence="1">Multi-pass membrane protein</topology>
    </subcellularLocation>
    <subcellularLocation>
        <location evidence="6">Membrane</location>
        <topology evidence="6">Multi-pass membrane protein</topology>
    </subcellularLocation>
</comment>
<organism evidence="9 10">
    <name type="scientific">Desulfobotulus pelophilus</name>
    <dbReference type="NCBI Taxonomy" id="2823377"/>
    <lineage>
        <taxon>Bacteria</taxon>
        <taxon>Pseudomonadati</taxon>
        <taxon>Thermodesulfobacteriota</taxon>
        <taxon>Desulfobacteria</taxon>
        <taxon>Desulfobacterales</taxon>
        <taxon>Desulfobacteraceae</taxon>
        <taxon>Desulfobotulus</taxon>
    </lineage>
</organism>
<dbReference type="Proteomes" id="UP001209681">
    <property type="component" value="Unassembled WGS sequence"/>
</dbReference>
<evidence type="ECO:0000256" key="3">
    <source>
        <dbReference type="ARBA" id="ARBA00022692"/>
    </source>
</evidence>
<evidence type="ECO:0000313" key="9">
    <source>
        <dbReference type="EMBL" id="MCW7752500.1"/>
    </source>
</evidence>
<evidence type="ECO:0000256" key="7">
    <source>
        <dbReference type="SAM" id="Phobius"/>
    </source>
</evidence>
<gene>
    <name evidence="9" type="ORF">OOT00_00710</name>
</gene>
<sequence>MMPDWISAFWHAWLEGGFWIWPLALMASSIWALGLKTLWDMRFSQRDDFPPDFPGYRIRAIRVLSAAAPLLGLLGTVSAMTGIFTGLEAGGFAGDRAMAGGIAQALVSTQAGLLTAIPGVFLAHVLELRQRSEKGRMWE</sequence>
<evidence type="ECO:0000256" key="6">
    <source>
        <dbReference type="RuleBase" id="RU004057"/>
    </source>
</evidence>
<protein>
    <submittedName>
        <fullName evidence="9">MotA/TolQ/ExbB proton channel family protein</fullName>
    </submittedName>
</protein>
<evidence type="ECO:0000256" key="5">
    <source>
        <dbReference type="ARBA" id="ARBA00023136"/>
    </source>
</evidence>
<keyword evidence="10" id="KW-1185">Reference proteome</keyword>
<proteinExistence type="inferred from homology"/>
<dbReference type="RefSeq" id="WP_265423367.1">
    <property type="nucleotide sequence ID" value="NZ_JAPFPW010000001.1"/>
</dbReference>
<comment type="caution">
    <text evidence="9">The sequence shown here is derived from an EMBL/GenBank/DDBJ whole genome shotgun (WGS) entry which is preliminary data.</text>
</comment>
<keyword evidence="6" id="KW-0653">Protein transport</keyword>
<keyword evidence="2" id="KW-1003">Cell membrane</keyword>
<keyword evidence="3 7" id="KW-0812">Transmembrane</keyword>
<keyword evidence="5 7" id="KW-0472">Membrane</keyword>
<evidence type="ECO:0000259" key="8">
    <source>
        <dbReference type="Pfam" id="PF01618"/>
    </source>
</evidence>
<dbReference type="InterPro" id="IPR002898">
    <property type="entry name" value="MotA_ExbB_proton_chnl"/>
</dbReference>
<evidence type="ECO:0000256" key="2">
    <source>
        <dbReference type="ARBA" id="ARBA00022475"/>
    </source>
</evidence>
<feature type="transmembrane region" description="Helical" evidence="7">
    <location>
        <begin position="60"/>
        <end position="85"/>
    </location>
</feature>
<evidence type="ECO:0000256" key="1">
    <source>
        <dbReference type="ARBA" id="ARBA00004651"/>
    </source>
</evidence>
<dbReference type="InterPro" id="IPR050790">
    <property type="entry name" value="ExbB/TolQ_transport"/>
</dbReference>
<dbReference type="Pfam" id="PF01618">
    <property type="entry name" value="MotA_ExbB"/>
    <property type="match status" value="1"/>
</dbReference>
<name>A0ABT3N4W1_9BACT</name>
<feature type="transmembrane region" description="Helical" evidence="7">
    <location>
        <begin position="105"/>
        <end position="126"/>
    </location>
</feature>
<keyword evidence="6" id="KW-0813">Transport</keyword>
<dbReference type="PANTHER" id="PTHR30625:SF11">
    <property type="entry name" value="MOTA_TOLQ_EXBB PROTON CHANNEL DOMAIN-CONTAINING PROTEIN"/>
    <property type="match status" value="1"/>
</dbReference>
<keyword evidence="4 7" id="KW-1133">Transmembrane helix</keyword>
<comment type="similarity">
    <text evidence="6">Belongs to the exbB/tolQ family.</text>
</comment>
<evidence type="ECO:0000256" key="4">
    <source>
        <dbReference type="ARBA" id="ARBA00022989"/>
    </source>
</evidence>
<evidence type="ECO:0000313" key="10">
    <source>
        <dbReference type="Proteomes" id="UP001209681"/>
    </source>
</evidence>
<feature type="domain" description="MotA/TolQ/ExbB proton channel" evidence="8">
    <location>
        <begin position="59"/>
        <end position="136"/>
    </location>
</feature>
<feature type="transmembrane region" description="Helical" evidence="7">
    <location>
        <begin position="20"/>
        <end position="39"/>
    </location>
</feature>
<reference evidence="9 10" key="1">
    <citation type="submission" date="2022-11" db="EMBL/GenBank/DDBJ databases">
        <title>Desulfobotulus tamanensis H1 sp. nov. - anaerobic, alkaliphilic, sulphate reducing bacterium isolated from terrestrial mud volcano.</title>
        <authorList>
            <person name="Frolova A."/>
            <person name="Merkel A.Y."/>
            <person name="Slobodkin A.I."/>
        </authorList>
    </citation>
    <scope>NUCLEOTIDE SEQUENCE [LARGE SCALE GENOMIC DNA]</scope>
    <source>
        <strain evidence="9 10">H1</strain>
    </source>
</reference>
<dbReference type="PANTHER" id="PTHR30625">
    <property type="entry name" value="PROTEIN TOLQ"/>
    <property type="match status" value="1"/>
</dbReference>
<dbReference type="EMBL" id="JAPFPW010000001">
    <property type="protein sequence ID" value="MCW7752500.1"/>
    <property type="molecule type" value="Genomic_DNA"/>
</dbReference>